<reference evidence="8" key="2">
    <citation type="submission" date="2021-08" db="EMBL/GenBank/DDBJ databases">
        <authorList>
            <person name="Tani A."/>
            <person name="Ola A."/>
            <person name="Ogura Y."/>
            <person name="Katsura K."/>
            <person name="Hayashi T."/>
        </authorList>
    </citation>
    <scope>NUCLEOTIDE SEQUENCE</scope>
    <source>
        <strain evidence="8">DSM 17168</strain>
    </source>
</reference>
<evidence type="ECO:0000256" key="5">
    <source>
        <dbReference type="ARBA" id="ARBA00034078"/>
    </source>
</evidence>
<dbReference type="Proteomes" id="UP001055153">
    <property type="component" value="Unassembled WGS sequence"/>
</dbReference>
<protein>
    <submittedName>
        <fullName evidence="8">Naphthalene 1,2-dioxygenase system, ferredoxin component</fullName>
    </submittedName>
</protein>
<comment type="caution">
    <text evidence="8">The sequence shown here is derived from an EMBL/GenBank/DDBJ whole genome shotgun (WGS) entry which is preliminary data.</text>
</comment>
<keyword evidence="3" id="KW-0408">Iron</keyword>
<evidence type="ECO:0000313" key="8">
    <source>
        <dbReference type="EMBL" id="GJD98310.1"/>
    </source>
</evidence>
<evidence type="ECO:0000256" key="6">
    <source>
        <dbReference type="ARBA" id="ARBA00038001"/>
    </source>
</evidence>
<dbReference type="PANTHER" id="PTHR21496">
    <property type="entry name" value="FERREDOXIN-RELATED"/>
    <property type="match status" value="1"/>
</dbReference>
<evidence type="ECO:0000313" key="9">
    <source>
        <dbReference type="Proteomes" id="UP001055153"/>
    </source>
</evidence>
<reference evidence="8" key="1">
    <citation type="journal article" date="2021" name="Front. Microbiol.">
        <title>Comprehensive Comparative Genomics and Phenotyping of Methylobacterium Species.</title>
        <authorList>
            <person name="Alessa O."/>
            <person name="Ogura Y."/>
            <person name="Fujitani Y."/>
            <person name="Takami H."/>
            <person name="Hayashi T."/>
            <person name="Sahin N."/>
            <person name="Tani A."/>
        </authorList>
    </citation>
    <scope>NUCLEOTIDE SEQUENCE</scope>
    <source>
        <strain evidence="8">DSM 17168</strain>
    </source>
</reference>
<comment type="cofactor">
    <cofactor evidence="5">
        <name>[2Fe-2S] cluster</name>
        <dbReference type="ChEBI" id="CHEBI:190135"/>
    </cofactor>
</comment>
<dbReference type="RefSeq" id="WP_238233263.1">
    <property type="nucleotide sequence ID" value="NZ_BPQQ01000002.1"/>
</dbReference>
<organism evidence="8 9">
    <name type="scientific">Methylobacterium isbiliense</name>
    <dbReference type="NCBI Taxonomy" id="315478"/>
    <lineage>
        <taxon>Bacteria</taxon>
        <taxon>Pseudomonadati</taxon>
        <taxon>Pseudomonadota</taxon>
        <taxon>Alphaproteobacteria</taxon>
        <taxon>Hyphomicrobiales</taxon>
        <taxon>Methylobacteriaceae</taxon>
        <taxon>Methylobacterium</taxon>
    </lineage>
</organism>
<evidence type="ECO:0000256" key="2">
    <source>
        <dbReference type="ARBA" id="ARBA00022723"/>
    </source>
</evidence>
<keyword evidence="9" id="KW-1185">Reference proteome</keyword>
<gene>
    <name evidence="8" type="primary">doxA</name>
    <name evidence="8" type="ORF">GMJLKIPL_0217</name>
</gene>
<accession>A0ABQ4S9G8</accession>
<dbReference type="CDD" id="cd03528">
    <property type="entry name" value="Rieske_RO_ferredoxin"/>
    <property type="match status" value="1"/>
</dbReference>
<evidence type="ECO:0000256" key="3">
    <source>
        <dbReference type="ARBA" id="ARBA00023004"/>
    </source>
</evidence>
<comment type="similarity">
    <text evidence="6">Belongs to the bacterial ring-hydroxylating dioxygenase ferredoxin component family.</text>
</comment>
<keyword evidence="2" id="KW-0479">Metal-binding</keyword>
<name>A0ABQ4S9G8_9HYPH</name>
<feature type="domain" description="Rieske" evidence="7">
    <location>
        <begin position="3"/>
        <end position="99"/>
    </location>
</feature>
<dbReference type="Pfam" id="PF00355">
    <property type="entry name" value="Rieske"/>
    <property type="match status" value="1"/>
</dbReference>
<dbReference type="PANTHER" id="PTHR21496:SF0">
    <property type="entry name" value="RIESKE DOMAIN-CONTAINING PROTEIN"/>
    <property type="match status" value="1"/>
</dbReference>
<keyword evidence="4" id="KW-0411">Iron-sulfur</keyword>
<dbReference type="EMBL" id="BPQQ01000002">
    <property type="protein sequence ID" value="GJD98310.1"/>
    <property type="molecule type" value="Genomic_DNA"/>
</dbReference>
<proteinExistence type="inferred from homology"/>
<evidence type="ECO:0000259" key="7">
    <source>
        <dbReference type="PROSITE" id="PS51296"/>
    </source>
</evidence>
<evidence type="ECO:0000256" key="1">
    <source>
        <dbReference type="ARBA" id="ARBA00022714"/>
    </source>
</evidence>
<dbReference type="InterPro" id="IPR036922">
    <property type="entry name" value="Rieske_2Fe-2S_sf"/>
</dbReference>
<dbReference type="InterPro" id="IPR017941">
    <property type="entry name" value="Rieske_2Fe-2S"/>
</dbReference>
<sequence>MAWHPVAETADFAQSPVIGRDCAGRRLALYCLAGRYYATADTCTHAGARLSEGEVVEGFIECPAHYGLFEIATGTAQGAPVCRDLATYPVRVAGSRIEVEILD</sequence>
<evidence type="ECO:0000256" key="4">
    <source>
        <dbReference type="ARBA" id="ARBA00023014"/>
    </source>
</evidence>
<keyword evidence="1" id="KW-0001">2Fe-2S</keyword>
<dbReference type="Gene3D" id="2.102.10.10">
    <property type="entry name" value="Rieske [2Fe-2S] iron-sulphur domain"/>
    <property type="match status" value="1"/>
</dbReference>
<dbReference type="PROSITE" id="PS51296">
    <property type="entry name" value="RIESKE"/>
    <property type="match status" value="1"/>
</dbReference>
<dbReference type="SUPFAM" id="SSF50022">
    <property type="entry name" value="ISP domain"/>
    <property type="match status" value="1"/>
</dbReference>